<gene>
    <name evidence="1" type="ORF">A2918_01490</name>
</gene>
<organism evidence="1 2">
    <name type="scientific">Candidatus Yanofskybacteria bacterium RIFCSPLOWO2_01_FULL_42_49</name>
    <dbReference type="NCBI Taxonomy" id="1802694"/>
    <lineage>
        <taxon>Bacteria</taxon>
        <taxon>Candidatus Yanofskyibacteriota</taxon>
    </lineage>
</organism>
<accession>A0A1F8GBN2</accession>
<protein>
    <submittedName>
        <fullName evidence="1">Uncharacterized protein</fullName>
    </submittedName>
</protein>
<comment type="caution">
    <text evidence="1">The sequence shown here is derived from an EMBL/GenBank/DDBJ whole genome shotgun (WGS) entry which is preliminary data.</text>
</comment>
<dbReference type="EMBL" id="MGKI01000008">
    <property type="protein sequence ID" value="OGN22792.1"/>
    <property type="molecule type" value="Genomic_DNA"/>
</dbReference>
<dbReference type="AlphaFoldDB" id="A0A1F8GBN2"/>
<dbReference type="STRING" id="1802694.A2918_01490"/>
<dbReference type="Proteomes" id="UP000178227">
    <property type="component" value="Unassembled WGS sequence"/>
</dbReference>
<evidence type="ECO:0000313" key="1">
    <source>
        <dbReference type="EMBL" id="OGN22792.1"/>
    </source>
</evidence>
<reference evidence="1 2" key="1">
    <citation type="journal article" date="2016" name="Nat. Commun.">
        <title>Thousands of microbial genomes shed light on interconnected biogeochemical processes in an aquifer system.</title>
        <authorList>
            <person name="Anantharaman K."/>
            <person name="Brown C.T."/>
            <person name="Hug L.A."/>
            <person name="Sharon I."/>
            <person name="Castelle C.J."/>
            <person name="Probst A.J."/>
            <person name="Thomas B.C."/>
            <person name="Singh A."/>
            <person name="Wilkins M.J."/>
            <person name="Karaoz U."/>
            <person name="Brodie E.L."/>
            <person name="Williams K.H."/>
            <person name="Hubbard S.S."/>
            <person name="Banfield J.F."/>
        </authorList>
    </citation>
    <scope>NUCLEOTIDE SEQUENCE [LARGE SCALE GENOMIC DNA]</scope>
</reference>
<proteinExistence type="predicted"/>
<evidence type="ECO:0000313" key="2">
    <source>
        <dbReference type="Proteomes" id="UP000178227"/>
    </source>
</evidence>
<sequence length="100" mass="11153">MLKAGQSLSNVNLPKIVVLKNTIYELLRHQSMTMQELTGCLMSEPYNISHNDLGLVLIAMNKLSEADTVRVSFRVKTDMLSVEAVFRAVPPPTVLDGFDF</sequence>
<name>A0A1F8GBN2_9BACT</name>